<keyword evidence="3" id="KW-1185">Reference proteome</keyword>
<dbReference type="EMBL" id="JAMKBI010000006">
    <property type="protein sequence ID" value="MCZ8533731.1"/>
    <property type="molecule type" value="Genomic_DNA"/>
</dbReference>
<name>A0A9X3RA63_9BACI</name>
<dbReference type="Proteomes" id="UP001152172">
    <property type="component" value="Unassembled WGS sequence"/>
</dbReference>
<keyword evidence="1" id="KW-0472">Membrane</keyword>
<dbReference type="AlphaFoldDB" id="A0A9X3RA63"/>
<accession>A0A9X3RA63</accession>
<evidence type="ECO:0000313" key="2">
    <source>
        <dbReference type="EMBL" id="MCZ8533731.1"/>
    </source>
</evidence>
<evidence type="ECO:0000256" key="1">
    <source>
        <dbReference type="SAM" id="Phobius"/>
    </source>
</evidence>
<protein>
    <submittedName>
        <fullName evidence="2">Uncharacterized protein</fullName>
    </submittedName>
</protein>
<organism evidence="2 3">
    <name type="scientific">Psychrobacillus psychrodurans</name>
    <dbReference type="NCBI Taxonomy" id="126157"/>
    <lineage>
        <taxon>Bacteria</taxon>
        <taxon>Bacillati</taxon>
        <taxon>Bacillota</taxon>
        <taxon>Bacilli</taxon>
        <taxon>Bacillales</taxon>
        <taxon>Bacillaceae</taxon>
        <taxon>Psychrobacillus</taxon>
    </lineage>
</organism>
<sequence>MRKIILSVIMIPILFLTYYLVEQYHLSETSKILEDFQFVTPERLNSLSIVQYPEKRVYTSFHDDEVQQMLKTFNKLDLKKTKRLSMSENYTKIRFMEDGLQYYIEYHLYDNGFIKYVEDGLAGGKNITYKMEEEKLNTILASLLMGKTLE</sequence>
<comment type="caution">
    <text evidence="2">The sequence shown here is derived from an EMBL/GenBank/DDBJ whole genome shotgun (WGS) entry which is preliminary data.</text>
</comment>
<keyword evidence="1" id="KW-1133">Transmembrane helix</keyword>
<feature type="transmembrane region" description="Helical" evidence="1">
    <location>
        <begin position="5"/>
        <end position="21"/>
    </location>
</feature>
<reference evidence="2" key="1">
    <citation type="submission" date="2022-05" db="EMBL/GenBank/DDBJ databases">
        <authorList>
            <person name="Colautti A."/>
            <person name="Iacumin L."/>
        </authorList>
    </citation>
    <scope>NUCLEOTIDE SEQUENCE</scope>
    <source>
        <strain evidence="2">DSM 30747</strain>
    </source>
</reference>
<keyword evidence="1" id="KW-0812">Transmembrane</keyword>
<gene>
    <name evidence="2" type="ORF">M9R61_10435</name>
</gene>
<proteinExistence type="predicted"/>
<dbReference type="RefSeq" id="WP_269922023.1">
    <property type="nucleotide sequence ID" value="NZ_JAMKBI010000006.1"/>
</dbReference>
<evidence type="ECO:0000313" key="3">
    <source>
        <dbReference type="Proteomes" id="UP001152172"/>
    </source>
</evidence>